<dbReference type="Gene3D" id="3.40.50.2020">
    <property type="match status" value="1"/>
</dbReference>
<dbReference type="Proteomes" id="UP000053392">
    <property type="component" value="Unassembled WGS sequence"/>
</dbReference>
<dbReference type="FunFam" id="3.40.50.2020:FF:000010">
    <property type="entry name" value="Uridine-cytidine kinase"/>
    <property type="match status" value="1"/>
</dbReference>
<dbReference type="CDD" id="cd02023">
    <property type="entry name" value="UMPK"/>
    <property type="match status" value="1"/>
</dbReference>
<keyword evidence="5" id="KW-0547">Nucleotide-binding</keyword>
<evidence type="ECO:0000256" key="4">
    <source>
        <dbReference type="ARBA" id="ARBA00022679"/>
    </source>
</evidence>
<dbReference type="CDD" id="cd06223">
    <property type="entry name" value="PRTases_typeI"/>
    <property type="match status" value="1"/>
</dbReference>
<dbReference type="HOGENOM" id="CLU_021278_0_3_1"/>
<dbReference type="PANTHER" id="PTHR10285">
    <property type="entry name" value="URIDINE KINASE"/>
    <property type="match status" value="1"/>
</dbReference>
<organism evidence="11 12">
    <name type="scientific">Cryptococcus deuterogattii Ram5</name>
    <dbReference type="NCBI Taxonomy" id="1296110"/>
    <lineage>
        <taxon>Eukaryota</taxon>
        <taxon>Fungi</taxon>
        <taxon>Dikarya</taxon>
        <taxon>Basidiomycota</taxon>
        <taxon>Agaricomycotina</taxon>
        <taxon>Tremellomycetes</taxon>
        <taxon>Tremellales</taxon>
        <taxon>Cryptococcaceae</taxon>
        <taxon>Cryptococcus</taxon>
        <taxon>Cryptococcus gattii species complex</taxon>
    </lineage>
</organism>
<dbReference type="PRINTS" id="PR00988">
    <property type="entry name" value="URIDINKINASE"/>
</dbReference>
<dbReference type="EMBL" id="KN847899">
    <property type="protein sequence ID" value="KIR41898.1"/>
    <property type="molecule type" value="Genomic_DNA"/>
</dbReference>
<dbReference type="GO" id="GO:0044206">
    <property type="term" value="P:UMP salvage"/>
    <property type="evidence" value="ECO:0007669"/>
    <property type="project" value="UniProtKB-UniPathway"/>
</dbReference>
<evidence type="ECO:0000313" key="12">
    <source>
        <dbReference type="Proteomes" id="UP000053392"/>
    </source>
</evidence>
<proteinExistence type="inferred from homology"/>
<feature type="region of interest" description="Disordered" evidence="8">
    <location>
        <begin position="1"/>
        <end position="24"/>
    </location>
</feature>
<feature type="domain" description="Phosphoribulokinase/uridine kinase" evidence="9">
    <location>
        <begin position="50"/>
        <end position="208"/>
    </location>
</feature>
<dbReference type="SUPFAM" id="SSF52540">
    <property type="entry name" value="P-loop containing nucleoside triphosphate hydrolases"/>
    <property type="match status" value="1"/>
</dbReference>
<evidence type="ECO:0000256" key="8">
    <source>
        <dbReference type="SAM" id="MobiDB-lite"/>
    </source>
</evidence>
<dbReference type="GO" id="GO:0005524">
    <property type="term" value="F:ATP binding"/>
    <property type="evidence" value="ECO:0007669"/>
    <property type="project" value="UniProtKB-KW"/>
</dbReference>
<name>A0A0D0U118_9TREE</name>
<dbReference type="AlphaFoldDB" id="A0A0D0U118"/>
<feature type="compositionally biased region" description="Polar residues" evidence="8">
    <location>
        <begin position="11"/>
        <end position="24"/>
    </location>
</feature>
<dbReference type="InterPro" id="IPR006083">
    <property type="entry name" value="PRK/URK"/>
</dbReference>
<keyword evidence="7" id="KW-0067">ATP-binding</keyword>
<dbReference type="SUPFAM" id="SSF53271">
    <property type="entry name" value="PRTase-like"/>
    <property type="match status" value="1"/>
</dbReference>
<evidence type="ECO:0000313" key="11">
    <source>
        <dbReference type="EMBL" id="KIR41898.1"/>
    </source>
</evidence>
<dbReference type="GO" id="GO:0004849">
    <property type="term" value="F:uridine kinase activity"/>
    <property type="evidence" value="ECO:0007669"/>
    <property type="project" value="UniProtKB-EC"/>
</dbReference>
<dbReference type="Pfam" id="PF14681">
    <property type="entry name" value="UPRTase"/>
    <property type="match status" value="1"/>
</dbReference>
<evidence type="ECO:0000256" key="1">
    <source>
        <dbReference type="ARBA" id="ARBA00004690"/>
    </source>
</evidence>
<dbReference type="InterPro" id="IPR027417">
    <property type="entry name" value="P-loop_NTPase"/>
</dbReference>
<evidence type="ECO:0000256" key="6">
    <source>
        <dbReference type="ARBA" id="ARBA00022777"/>
    </source>
</evidence>
<keyword evidence="4" id="KW-0808">Transferase</keyword>
<evidence type="ECO:0000256" key="7">
    <source>
        <dbReference type="ARBA" id="ARBA00022840"/>
    </source>
</evidence>
<gene>
    <name evidence="11" type="ORF">I313_02059</name>
</gene>
<comment type="pathway">
    <text evidence="1">Pyrimidine metabolism; UMP biosynthesis via salvage pathway; UMP from uridine: step 1/1.</text>
</comment>
<dbReference type="InterPro" id="IPR029057">
    <property type="entry name" value="PRTase-like"/>
</dbReference>
<evidence type="ECO:0000259" key="9">
    <source>
        <dbReference type="Pfam" id="PF00485"/>
    </source>
</evidence>
<dbReference type="InterPro" id="IPR000764">
    <property type="entry name" value="Uridine_kinase-like"/>
</dbReference>
<accession>A0A0D0U118</accession>
<dbReference type="InterPro" id="IPR000836">
    <property type="entry name" value="PRTase_dom"/>
</dbReference>
<dbReference type="FunFam" id="3.40.50.300:FF:002070">
    <property type="entry name" value="Uridine kinase"/>
    <property type="match status" value="1"/>
</dbReference>
<dbReference type="Gene3D" id="3.40.50.300">
    <property type="entry name" value="P-loop containing nucleotide triphosphate hydrolases"/>
    <property type="match status" value="1"/>
</dbReference>
<comment type="similarity">
    <text evidence="2">Belongs to the uridine kinase family.</text>
</comment>
<evidence type="ECO:0000256" key="2">
    <source>
        <dbReference type="ARBA" id="ARBA00005408"/>
    </source>
</evidence>
<dbReference type="EC" id="2.7.1.48" evidence="3"/>
<dbReference type="OrthoDB" id="738517at2759"/>
<evidence type="ECO:0000256" key="5">
    <source>
        <dbReference type="ARBA" id="ARBA00022741"/>
    </source>
</evidence>
<evidence type="ECO:0000256" key="3">
    <source>
        <dbReference type="ARBA" id="ARBA00012137"/>
    </source>
</evidence>
<evidence type="ECO:0000259" key="10">
    <source>
        <dbReference type="Pfam" id="PF14681"/>
    </source>
</evidence>
<dbReference type="Pfam" id="PF00485">
    <property type="entry name" value="PRK"/>
    <property type="match status" value="1"/>
</dbReference>
<reference evidence="11 12" key="1">
    <citation type="submission" date="2015-01" db="EMBL/GenBank/DDBJ databases">
        <title>The Genome Sequence of Cryptococcus gattii Ram5.</title>
        <authorList>
            <consortium name="The Broad Institute Genomics Platform"/>
            <person name="Cuomo C."/>
            <person name="Litvintseva A."/>
            <person name="Chen Y."/>
            <person name="Heitman J."/>
            <person name="Sun S."/>
            <person name="Springer D."/>
            <person name="Dromer F."/>
            <person name="Young S."/>
            <person name="Zeng Q."/>
            <person name="Gargeya S."/>
            <person name="Abouelleil A."/>
            <person name="Alvarado L."/>
            <person name="Chapman S.B."/>
            <person name="Gainer-Dewar J."/>
            <person name="Goldberg J."/>
            <person name="Griggs A."/>
            <person name="Gujja S."/>
            <person name="Hansen M."/>
            <person name="Howarth C."/>
            <person name="Imamovic A."/>
            <person name="Larimer J."/>
            <person name="Murphy C."/>
            <person name="Naylor J."/>
            <person name="Pearson M."/>
            <person name="Priest M."/>
            <person name="Roberts A."/>
            <person name="Saif S."/>
            <person name="Shea T."/>
            <person name="Sykes S."/>
            <person name="Wortman J."/>
            <person name="Nusbaum C."/>
            <person name="Birren B."/>
        </authorList>
    </citation>
    <scope>NUCLEOTIDE SEQUENCE [LARGE SCALE GENOMIC DNA]</scope>
    <source>
        <strain evidence="11 12">Ram5</strain>
    </source>
</reference>
<feature type="domain" description="Phosphoribosyltransferase" evidence="10">
    <location>
        <begin position="269"/>
        <end position="461"/>
    </location>
</feature>
<keyword evidence="12" id="KW-1185">Reference proteome</keyword>
<sequence length="564" mass="62728">MEQTAGYHTPRPQQHSNYDPAQPQSKNQVLISHGRAPWYGPDGRNVEAYVVGIAGGSASGKTSVARAILSALNYIPTVLILSQDSFYNAHSPEEVELAFKNDLDLDHPDAIDMTLFAQCIKDLKQGKATEIPVYSFHHHQRMPEKKYIYGASVIIVEGIMALQSAELRELYDLKVFVNCDSDLMLARRIKRDVKERGRDVEGILDQAILAIVPGSSNQLAIELLVSHIKRQLDSRSLRFRRVLADIGQNRNSSTPSVEKFDKQIVLLEQSNQLRGIMTILRDRTTHREEFIFHIDRLSTIIVEKALTLIPCEPRIVRTPNKNVYKGASQTKNLVGVSILRSGLPFSQGLRRVIRDVPIGGILIQSDPKTGEPLLLKSDLPHCVRSRETNGDVRCLLLDSQMGTGAAAMMAIRVLLDHGISQDRIIFLTYLISRSASYSVLHAFPNIQIVTAAIDPGLDEVKIPYMPGSLMLGEAAGEGDFAVRLVDQLGHEENKKGDNVKDLLKTDEELAADGFKMNVLKGIEELKFSRKHKWANSSTGEKRAWVISPGEYAIVIVVEGLAHQQ</sequence>
<keyword evidence="6 11" id="KW-0418">Kinase</keyword>
<dbReference type="UniPathway" id="UPA00574">
    <property type="reaction ID" value="UER00637"/>
</dbReference>
<protein>
    <recommendedName>
        <fullName evidence="3">uridine/cytidine kinase</fullName>
        <ecNumber evidence="3">2.7.1.48</ecNumber>
    </recommendedName>
</protein>